<name>A0A6G0XQ80_9STRA</name>
<evidence type="ECO:0000313" key="2">
    <source>
        <dbReference type="Proteomes" id="UP000481153"/>
    </source>
</evidence>
<dbReference type="Proteomes" id="UP000481153">
    <property type="component" value="Unassembled WGS sequence"/>
</dbReference>
<gene>
    <name evidence="1" type="ORF">Ae201684_002550</name>
</gene>
<organism evidence="1 2">
    <name type="scientific">Aphanomyces euteiches</name>
    <dbReference type="NCBI Taxonomy" id="100861"/>
    <lineage>
        <taxon>Eukaryota</taxon>
        <taxon>Sar</taxon>
        <taxon>Stramenopiles</taxon>
        <taxon>Oomycota</taxon>
        <taxon>Saprolegniomycetes</taxon>
        <taxon>Saprolegniales</taxon>
        <taxon>Verrucalvaceae</taxon>
        <taxon>Aphanomyces</taxon>
    </lineage>
</organism>
<sequence length="138" mass="15959">MHLYLPSDQSVSKFSRFMKDTHQVTKDLDYASDPSMQSVSITAVFRLDVGQRQTNLVVLELMDESLFCLKERSRQNSKNHNNGGFKTIQEYAHSALSLSYKCGNKLESELPADGDWRQLGRAWNRDEPYFVSVYWQLS</sequence>
<evidence type="ECO:0000313" key="1">
    <source>
        <dbReference type="EMBL" id="KAF0742451.1"/>
    </source>
</evidence>
<dbReference type="EMBL" id="VJMJ01000027">
    <property type="protein sequence ID" value="KAF0742451.1"/>
    <property type="molecule type" value="Genomic_DNA"/>
</dbReference>
<accession>A0A6G0XQ80</accession>
<comment type="caution">
    <text evidence="1">The sequence shown here is derived from an EMBL/GenBank/DDBJ whole genome shotgun (WGS) entry which is preliminary data.</text>
</comment>
<keyword evidence="2" id="KW-1185">Reference proteome</keyword>
<dbReference type="AlphaFoldDB" id="A0A6G0XQ80"/>
<protein>
    <submittedName>
        <fullName evidence="1">Uncharacterized protein</fullName>
    </submittedName>
</protein>
<reference evidence="1 2" key="1">
    <citation type="submission" date="2019-07" db="EMBL/GenBank/DDBJ databases">
        <title>Genomics analysis of Aphanomyces spp. identifies a new class of oomycete effector associated with host adaptation.</title>
        <authorList>
            <person name="Gaulin E."/>
        </authorList>
    </citation>
    <scope>NUCLEOTIDE SEQUENCE [LARGE SCALE GENOMIC DNA]</scope>
    <source>
        <strain evidence="1 2">ATCC 201684</strain>
    </source>
</reference>
<proteinExistence type="predicted"/>